<feature type="region of interest" description="Disordered" evidence="1">
    <location>
        <begin position="41"/>
        <end position="61"/>
    </location>
</feature>
<keyword evidence="2" id="KW-0812">Transmembrane</keyword>
<evidence type="ECO:0000256" key="1">
    <source>
        <dbReference type="SAM" id="MobiDB-lite"/>
    </source>
</evidence>
<keyword evidence="2" id="KW-0472">Membrane</keyword>
<reference evidence="3 4" key="2">
    <citation type="submission" date="2019-09" db="EMBL/GenBank/DDBJ databases">
        <authorList>
            <person name="Jin C."/>
        </authorList>
    </citation>
    <scope>NUCLEOTIDE SEQUENCE [LARGE SCALE GENOMIC DNA]</scope>
    <source>
        <strain evidence="3 4">BN140041</strain>
    </source>
</reference>
<name>A0A5B1M2Y6_9ACTN</name>
<feature type="transmembrane region" description="Helical" evidence="2">
    <location>
        <begin position="101"/>
        <end position="121"/>
    </location>
</feature>
<keyword evidence="4" id="KW-1185">Reference proteome</keyword>
<comment type="caution">
    <text evidence="3">The sequence shown here is derived from an EMBL/GenBank/DDBJ whole genome shotgun (WGS) entry which is preliminary data.</text>
</comment>
<keyword evidence="2" id="KW-1133">Transmembrane helix</keyword>
<dbReference type="Proteomes" id="UP000324351">
    <property type="component" value="Unassembled WGS sequence"/>
</dbReference>
<dbReference type="AlphaFoldDB" id="A0A5B1M2Y6"/>
<reference evidence="3 4" key="1">
    <citation type="submission" date="2019-09" db="EMBL/GenBank/DDBJ databases">
        <title>Nocardioides panacisoli sp. nov., isolated from the soil of a ginseng field.</title>
        <authorList>
            <person name="Cho C."/>
        </authorList>
    </citation>
    <scope>NUCLEOTIDE SEQUENCE [LARGE SCALE GENOMIC DNA]</scope>
    <source>
        <strain evidence="3 4">BN140041</strain>
    </source>
</reference>
<gene>
    <name evidence="3" type="ORF">F0U47_12505</name>
</gene>
<proteinExistence type="predicted"/>
<organism evidence="3 4">
    <name type="scientific">Nocardioides antri</name>
    <dbReference type="NCBI Taxonomy" id="2607659"/>
    <lineage>
        <taxon>Bacteria</taxon>
        <taxon>Bacillati</taxon>
        <taxon>Actinomycetota</taxon>
        <taxon>Actinomycetes</taxon>
        <taxon>Propionibacteriales</taxon>
        <taxon>Nocardioidaceae</taxon>
        <taxon>Nocardioides</taxon>
    </lineage>
</organism>
<protein>
    <submittedName>
        <fullName evidence="3">Uncharacterized protein</fullName>
    </submittedName>
</protein>
<evidence type="ECO:0000256" key="2">
    <source>
        <dbReference type="SAM" id="Phobius"/>
    </source>
</evidence>
<evidence type="ECO:0000313" key="3">
    <source>
        <dbReference type="EMBL" id="KAA1426778.1"/>
    </source>
</evidence>
<evidence type="ECO:0000313" key="4">
    <source>
        <dbReference type="Proteomes" id="UP000324351"/>
    </source>
</evidence>
<sequence length="158" mass="16251">MRHLRSIAGTSRARYVLVVAALALFGLLSMHGWGTHAGMHAGTSHSPTHVAPTHGDDHASVHATAHGGQVAGAAAAMAVDAHTVSCDNGCGGSGTDGGMGLVGLCLAILGGLVLAVALLLLRCCIPLLRTMLPMFRHPVLLSRERDPPDGLRLCVIRC</sequence>
<dbReference type="EMBL" id="VUJW01000006">
    <property type="protein sequence ID" value="KAA1426778.1"/>
    <property type="molecule type" value="Genomic_DNA"/>
</dbReference>
<accession>A0A5B1M2Y6</accession>